<sequence length="308" mass="35621">MKKWLKWPFRVYLALVSVAVVYVALAEPPEPPPKYLLPHKEGANVPDCAGSNYVRLRLGSYSFKLPRVDVFAANPLDGRKDDELYREQVRWLCGPDAGLPIEGIAFYVRSHPDTQPEGFDYRKVQHARQYYRRNFDPHLNLVTRQFREGLFAFEFNEDPHTPDAFEKFVANWFKKHPHLIDAFRNGRPQYSTTNGFEVFYADEIAPNPSVYYFHKNYKDPSGWPFYVVCTGEYKPIHHSCSTRYNLNDEIWASLILDKPGGQTPEDFISIDKEFRGYIKRFLVSVDKPGEAADAKSGGLLKDASSRPW</sequence>
<evidence type="ECO:0000313" key="1">
    <source>
        <dbReference type="EMBL" id="RAI24574.1"/>
    </source>
</evidence>
<proteinExistence type="predicted"/>
<dbReference type="RefSeq" id="WP_111436582.1">
    <property type="nucleotide sequence ID" value="NZ_JACIGG010000002.1"/>
</dbReference>
<name>A0A327JH04_9HYPH</name>
<reference evidence="1 2" key="1">
    <citation type="submission" date="2017-07" db="EMBL/GenBank/DDBJ databases">
        <title>Draft Genome Sequences of Select Purple Nonsulfur Bacteria.</title>
        <authorList>
            <person name="Lasarre B."/>
            <person name="Mckinlay J.B."/>
        </authorList>
    </citation>
    <scope>NUCLEOTIDE SEQUENCE [LARGE SCALE GENOMIC DNA]</scope>
    <source>
        <strain evidence="1 2">DSM 11290</strain>
    </source>
</reference>
<gene>
    <name evidence="1" type="ORF">CH339_22000</name>
</gene>
<dbReference type="EMBL" id="NPEV01000075">
    <property type="protein sequence ID" value="RAI24574.1"/>
    <property type="molecule type" value="Genomic_DNA"/>
</dbReference>
<comment type="caution">
    <text evidence="1">The sequence shown here is derived from an EMBL/GenBank/DDBJ whole genome shotgun (WGS) entry which is preliminary data.</text>
</comment>
<dbReference type="AlphaFoldDB" id="A0A327JH04"/>
<dbReference type="Proteomes" id="UP000249299">
    <property type="component" value="Unassembled WGS sequence"/>
</dbReference>
<accession>A0A327JH04</accession>
<keyword evidence="2" id="KW-1185">Reference proteome</keyword>
<organism evidence="1 2">
    <name type="scientific">Rhodobium orientis</name>
    <dbReference type="NCBI Taxonomy" id="34017"/>
    <lineage>
        <taxon>Bacteria</taxon>
        <taxon>Pseudomonadati</taxon>
        <taxon>Pseudomonadota</taxon>
        <taxon>Alphaproteobacteria</taxon>
        <taxon>Hyphomicrobiales</taxon>
        <taxon>Rhodobiaceae</taxon>
        <taxon>Rhodobium</taxon>
    </lineage>
</organism>
<protein>
    <submittedName>
        <fullName evidence="1">Uncharacterized protein</fullName>
    </submittedName>
</protein>
<evidence type="ECO:0000313" key="2">
    <source>
        <dbReference type="Proteomes" id="UP000249299"/>
    </source>
</evidence>